<evidence type="ECO:0000313" key="5">
    <source>
        <dbReference type="EMBL" id="CAB4205316.1"/>
    </source>
</evidence>
<name>A0A6J5S8W6_9CAUD</name>
<feature type="region of interest" description="Disordered" evidence="1">
    <location>
        <begin position="45"/>
        <end position="73"/>
    </location>
</feature>
<evidence type="ECO:0000313" key="4">
    <source>
        <dbReference type="EMBL" id="CAB4196470.1"/>
    </source>
</evidence>
<evidence type="ECO:0000313" key="3">
    <source>
        <dbReference type="EMBL" id="CAB4168461.1"/>
    </source>
</evidence>
<organism evidence="5">
    <name type="scientific">uncultured Caudovirales phage</name>
    <dbReference type="NCBI Taxonomy" id="2100421"/>
    <lineage>
        <taxon>Viruses</taxon>
        <taxon>Duplodnaviria</taxon>
        <taxon>Heunggongvirae</taxon>
        <taxon>Uroviricota</taxon>
        <taxon>Caudoviricetes</taxon>
        <taxon>Peduoviridae</taxon>
        <taxon>Maltschvirus</taxon>
        <taxon>Maltschvirus maltsch</taxon>
    </lineage>
</organism>
<reference evidence="5" key="1">
    <citation type="submission" date="2020-05" db="EMBL/GenBank/DDBJ databases">
        <authorList>
            <person name="Chiriac C."/>
            <person name="Salcher M."/>
            <person name="Ghai R."/>
            <person name="Kavagutti S V."/>
        </authorList>
    </citation>
    <scope>NUCLEOTIDE SEQUENCE</scope>
</reference>
<dbReference type="EMBL" id="LR796816">
    <property type="protein sequence ID" value="CAB4167469.1"/>
    <property type="molecule type" value="Genomic_DNA"/>
</dbReference>
<proteinExistence type="predicted"/>
<evidence type="ECO:0000313" key="2">
    <source>
        <dbReference type="EMBL" id="CAB4167469.1"/>
    </source>
</evidence>
<protein>
    <submittedName>
        <fullName evidence="5">Uncharacterized protein</fullName>
    </submittedName>
</protein>
<dbReference type="EMBL" id="LR797357">
    <property type="protein sequence ID" value="CAB4205316.1"/>
    <property type="molecule type" value="Genomic_DNA"/>
</dbReference>
<evidence type="ECO:0000256" key="1">
    <source>
        <dbReference type="SAM" id="MobiDB-lite"/>
    </source>
</evidence>
<accession>A0A6J5S8W6</accession>
<dbReference type="EMBL" id="LR796826">
    <property type="protein sequence ID" value="CAB4168461.1"/>
    <property type="molecule type" value="Genomic_DNA"/>
</dbReference>
<sequence length="93" mass="10903">MASNKRAIAECDVCGWVYPHRELKKNSYGMLVCPTDYDGAFDLKNHPQNKTPKLRDDEFIKDPRPPANTERNQNWEAVNENWEDLTDSYWNSI</sequence>
<gene>
    <name evidence="4" type="ORF">UFOVP1292_74</name>
    <name evidence="5" type="ORF">UFOVP1411_65</name>
    <name evidence="2" type="ORF">UFOVP859_21</name>
    <name evidence="3" type="ORF">UFOVP882_18</name>
</gene>
<feature type="compositionally biased region" description="Basic and acidic residues" evidence="1">
    <location>
        <begin position="53"/>
        <end position="64"/>
    </location>
</feature>
<dbReference type="EMBL" id="LR797251">
    <property type="protein sequence ID" value="CAB4196470.1"/>
    <property type="molecule type" value="Genomic_DNA"/>
</dbReference>